<evidence type="ECO:0000259" key="10">
    <source>
        <dbReference type="PROSITE" id="PS50111"/>
    </source>
</evidence>
<evidence type="ECO:0000256" key="6">
    <source>
        <dbReference type="ARBA" id="ARBA00023224"/>
    </source>
</evidence>
<protein>
    <submittedName>
        <fullName evidence="12">Methyl-accepting chemotaxis protein</fullName>
    </submittedName>
</protein>
<dbReference type="InterPro" id="IPR003660">
    <property type="entry name" value="HAMP_dom"/>
</dbReference>
<dbReference type="SMART" id="SM00283">
    <property type="entry name" value="MA"/>
    <property type="match status" value="1"/>
</dbReference>
<dbReference type="RefSeq" id="WP_390252478.1">
    <property type="nucleotide sequence ID" value="NZ_JBHSDT010000008.1"/>
</dbReference>
<dbReference type="PANTHER" id="PTHR32089">
    <property type="entry name" value="METHYL-ACCEPTING CHEMOTAXIS PROTEIN MCPB"/>
    <property type="match status" value="1"/>
</dbReference>
<organism evidence="12 13">
    <name type="scientific">Gracilibacillus xinjiangensis</name>
    <dbReference type="NCBI Taxonomy" id="1193282"/>
    <lineage>
        <taxon>Bacteria</taxon>
        <taxon>Bacillati</taxon>
        <taxon>Bacillota</taxon>
        <taxon>Bacilli</taxon>
        <taxon>Bacillales</taxon>
        <taxon>Bacillaceae</taxon>
        <taxon>Gracilibacillus</taxon>
    </lineage>
</organism>
<evidence type="ECO:0000256" key="4">
    <source>
        <dbReference type="ARBA" id="ARBA00022500"/>
    </source>
</evidence>
<keyword evidence="9" id="KW-0812">Transmembrane</keyword>
<evidence type="ECO:0000256" key="1">
    <source>
        <dbReference type="ARBA" id="ARBA00004236"/>
    </source>
</evidence>
<comment type="caution">
    <text evidence="12">The sequence shown here is derived from an EMBL/GenBank/DDBJ whole genome shotgun (WGS) entry which is preliminary data.</text>
</comment>
<evidence type="ECO:0000313" key="12">
    <source>
        <dbReference type="EMBL" id="MFC4403941.1"/>
    </source>
</evidence>
<dbReference type="Gene3D" id="1.10.8.500">
    <property type="entry name" value="HAMP domain in histidine kinase"/>
    <property type="match status" value="1"/>
</dbReference>
<evidence type="ECO:0000256" key="9">
    <source>
        <dbReference type="SAM" id="Phobius"/>
    </source>
</evidence>
<dbReference type="CDD" id="cd06225">
    <property type="entry name" value="HAMP"/>
    <property type="match status" value="1"/>
</dbReference>
<dbReference type="Pfam" id="PF00672">
    <property type="entry name" value="HAMP"/>
    <property type="match status" value="1"/>
</dbReference>
<keyword evidence="3" id="KW-0488">Methylation</keyword>
<sequence length="655" mass="72121">MRKSIKSKLFLLFLLLAIVPAILISWLVISKTNDSFTNVMSKSQLESKMLIENQLQSEMNELLDITKLYASSEELIEAFANKDRDNLHESVTPVFERLQREHDWNVFEFGDADGTVYYRGHNPEEFGDNKSDKQAIQSALNQEANVGFESGNSGMTIRAFVPIISNDEVIGTLQTGLKPEVVNEITSSLEGVEITIINKEKEVILSSAGNDGNLSTAAQESVAEAFEGKEVTNNNKDKWKYYLPLFDPANANVVGVIEIIEDVSFFTDINKEILQSILIIGLIIILVIGIVAWLVSDRFTKPIMKVTEIMSEIANGNLKNDWSGKISPDEIGVLVNAVIHTQDTLRAMIEKVQQTSHYVRKETVEMKQAFDEINVSSEQIAVTMDEIANGTEVQADTTAQIAEQMNQFSNKIKLASDSGEKLFQSAEQLKGITHSGSELMQHSITQIKQTNEDIQQTVSQVKGLENQTKEITTIIHVIQNIAEQTNLLALNAAIEAARAGEEGKGFAVVADEVRKLSEQVSRSIDEVTVILQQLQAEASVVARSLTDGSDQLVQGTEQIGETGKSFQQIQNSVYTMINNIENISSNFHHIVGNNEKISSSIENIAAISEQSAAGVEETSASASETSQSIGNILDTVKGLEKMSKELESIVEGYQV</sequence>
<keyword evidence="9" id="KW-1133">Transmembrane helix</keyword>
<dbReference type="InterPro" id="IPR029151">
    <property type="entry name" value="Sensor-like_sf"/>
</dbReference>
<dbReference type="InterPro" id="IPR004089">
    <property type="entry name" value="MCPsignal_dom"/>
</dbReference>
<dbReference type="InterPro" id="IPR029150">
    <property type="entry name" value="dCache_3"/>
</dbReference>
<feature type="domain" description="Methyl-accepting transducer" evidence="10">
    <location>
        <begin position="369"/>
        <end position="626"/>
    </location>
</feature>
<keyword evidence="6 8" id="KW-0807">Transducer</keyword>
<keyword evidence="2" id="KW-1003">Cell membrane</keyword>
<evidence type="ECO:0000256" key="8">
    <source>
        <dbReference type="PROSITE-ProRule" id="PRU00284"/>
    </source>
</evidence>
<feature type="domain" description="HAMP" evidence="11">
    <location>
        <begin position="297"/>
        <end position="350"/>
    </location>
</feature>
<evidence type="ECO:0000259" key="11">
    <source>
        <dbReference type="PROSITE" id="PS50885"/>
    </source>
</evidence>
<dbReference type="PROSITE" id="PS50885">
    <property type="entry name" value="HAMP"/>
    <property type="match status" value="1"/>
</dbReference>
<dbReference type="Gene3D" id="1.10.287.950">
    <property type="entry name" value="Methyl-accepting chemotaxis protein"/>
    <property type="match status" value="1"/>
</dbReference>
<evidence type="ECO:0000256" key="3">
    <source>
        <dbReference type="ARBA" id="ARBA00022481"/>
    </source>
</evidence>
<evidence type="ECO:0000313" key="13">
    <source>
        <dbReference type="Proteomes" id="UP001595882"/>
    </source>
</evidence>
<dbReference type="Pfam" id="PF14827">
    <property type="entry name" value="dCache_3"/>
    <property type="match status" value="1"/>
</dbReference>
<dbReference type="Proteomes" id="UP001595882">
    <property type="component" value="Unassembled WGS sequence"/>
</dbReference>
<comment type="subcellular location">
    <subcellularLocation>
        <location evidence="1">Cell membrane</location>
    </subcellularLocation>
</comment>
<dbReference type="Gene3D" id="3.30.450.20">
    <property type="entry name" value="PAS domain"/>
    <property type="match status" value="1"/>
</dbReference>
<accession>A0ABV8WVN5</accession>
<dbReference type="EMBL" id="JBHSDT010000008">
    <property type="protein sequence ID" value="MFC4403941.1"/>
    <property type="molecule type" value="Genomic_DNA"/>
</dbReference>
<keyword evidence="4" id="KW-0145">Chemotaxis</keyword>
<proteinExistence type="inferred from homology"/>
<feature type="transmembrane region" description="Helical" evidence="9">
    <location>
        <begin position="273"/>
        <end position="295"/>
    </location>
</feature>
<dbReference type="Pfam" id="PF00015">
    <property type="entry name" value="MCPsignal"/>
    <property type="match status" value="1"/>
</dbReference>
<reference evidence="13" key="1">
    <citation type="journal article" date="2019" name="Int. J. Syst. Evol. Microbiol.">
        <title>The Global Catalogue of Microorganisms (GCM) 10K type strain sequencing project: providing services to taxonomists for standard genome sequencing and annotation.</title>
        <authorList>
            <consortium name="The Broad Institute Genomics Platform"/>
            <consortium name="The Broad Institute Genome Sequencing Center for Infectious Disease"/>
            <person name="Wu L."/>
            <person name="Ma J."/>
        </authorList>
    </citation>
    <scope>NUCLEOTIDE SEQUENCE [LARGE SCALE GENOMIC DNA]</scope>
    <source>
        <strain evidence="13">CCUG 37865</strain>
    </source>
</reference>
<evidence type="ECO:0000256" key="5">
    <source>
        <dbReference type="ARBA" id="ARBA00023136"/>
    </source>
</evidence>
<keyword evidence="13" id="KW-1185">Reference proteome</keyword>
<dbReference type="SUPFAM" id="SSF103190">
    <property type="entry name" value="Sensory domain-like"/>
    <property type="match status" value="1"/>
</dbReference>
<evidence type="ECO:0000256" key="2">
    <source>
        <dbReference type="ARBA" id="ARBA00022475"/>
    </source>
</evidence>
<comment type="similarity">
    <text evidence="7">Belongs to the methyl-accepting chemotaxis (MCP) protein family.</text>
</comment>
<gene>
    <name evidence="12" type="ORF">ACFOY7_12770</name>
</gene>
<keyword evidence="5 9" id="KW-0472">Membrane</keyword>
<dbReference type="PROSITE" id="PS50111">
    <property type="entry name" value="CHEMOTAXIS_TRANSDUC_2"/>
    <property type="match status" value="1"/>
</dbReference>
<evidence type="ECO:0000256" key="7">
    <source>
        <dbReference type="ARBA" id="ARBA00029447"/>
    </source>
</evidence>
<name>A0ABV8WVN5_9BACI</name>
<dbReference type="SUPFAM" id="SSF58104">
    <property type="entry name" value="Methyl-accepting chemotaxis protein (MCP) signaling domain"/>
    <property type="match status" value="1"/>
</dbReference>
<dbReference type="PANTHER" id="PTHR32089:SF114">
    <property type="entry name" value="METHYL-ACCEPTING CHEMOTAXIS PROTEIN MCPB"/>
    <property type="match status" value="1"/>
</dbReference>